<dbReference type="GO" id="GO:0000287">
    <property type="term" value="F:magnesium ion binding"/>
    <property type="evidence" value="ECO:0007669"/>
    <property type="project" value="UniProtKB-UniRule"/>
</dbReference>
<keyword evidence="7 16" id="KW-0548">Nucleotidyltransferase</keyword>
<feature type="binding site" evidence="16">
    <location>
        <position position="13"/>
    </location>
    <ligand>
        <name>Mg(2+)</name>
        <dbReference type="ChEBI" id="CHEBI:18420"/>
    </ligand>
</feature>
<dbReference type="InterPro" id="IPR043128">
    <property type="entry name" value="Rev_trsase/Diguanyl_cyclase"/>
</dbReference>
<evidence type="ECO:0000256" key="8">
    <source>
        <dbReference type="ARBA" id="ARBA00022705"/>
    </source>
</evidence>
<evidence type="ECO:0000256" key="14">
    <source>
        <dbReference type="ARBA" id="ARBA00023204"/>
    </source>
</evidence>
<dbReference type="NCBIfam" id="NF002677">
    <property type="entry name" value="PRK02406.1"/>
    <property type="match status" value="1"/>
</dbReference>
<keyword evidence="11 16" id="KW-0460">Magnesium</keyword>
<dbReference type="SUPFAM" id="SSF56672">
    <property type="entry name" value="DNA/RNA polymerases"/>
    <property type="match status" value="1"/>
</dbReference>
<keyword evidence="13 16" id="KW-0238">DNA-binding</keyword>
<keyword evidence="9 16" id="KW-0479">Metal-binding</keyword>
<evidence type="ECO:0000256" key="7">
    <source>
        <dbReference type="ARBA" id="ARBA00022695"/>
    </source>
</evidence>
<comment type="function">
    <text evidence="16">Poorly processive, error-prone DNA polymerase involved in untargeted mutagenesis. Copies undamaged DNA at stalled replication forks, which arise in vivo from mismatched or misaligned primer ends. These misaligned primers can be extended by PolIV. Exhibits no 3'-5' exonuclease (proofreading) activity. May be involved in translesional synthesis, in conjunction with the beta clamp from PolIII.</text>
</comment>
<keyword evidence="10 16" id="KW-0227">DNA damage</keyword>
<dbReference type="HAMAP" id="MF_01113">
    <property type="entry name" value="DNApol_IV"/>
    <property type="match status" value="1"/>
</dbReference>
<dbReference type="PANTHER" id="PTHR11076">
    <property type="entry name" value="DNA REPAIR POLYMERASE UMUC / TRANSFERASE FAMILY MEMBER"/>
    <property type="match status" value="1"/>
</dbReference>
<gene>
    <name evidence="16" type="primary">dinB</name>
    <name evidence="18" type="ORF">C9994_01435</name>
</gene>
<dbReference type="InterPro" id="IPR001126">
    <property type="entry name" value="UmuC"/>
</dbReference>
<dbReference type="Pfam" id="PF11798">
    <property type="entry name" value="IMS_HHH"/>
    <property type="match status" value="1"/>
</dbReference>
<evidence type="ECO:0000256" key="1">
    <source>
        <dbReference type="ARBA" id="ARBA00004496"/>
    </source>
</evidence>
<dbReference type="InterPro" id="IPR036775">
    <property type="entry name" value="DNA_pol_Y-fam_lit_finger_sf"/>
</dbReference>
<evidence type="ECO:0000256" key="12">
    <source>
        <dbReference type="ARBA" id="ARBA00022932"/>
    </source>
</evidence>
<keyword evidence="12 16" id="KW-0239">DNA-directed DNA polymerase</keyword>
<dbReference type="FunFam" id="3.40.1170.60:FF:000001">
    <property type="entry name" value="DNA polymerase IV"/>
    <property type="match status" value="1"/>
</dbReference>
<dbReference type="Proteomes" id="UP000240608">
    <property type="component" value="Unassembled WGS sequence"/>
</dbReference>
<comment type="cofactor">
    <cofactor evidence="16">
        <name>Mg(2+)</name>
        <dbReference type="ChEBI" id="CHEBI:18420"/>
    </cofactor>
    <text evidence="16">Binds 2 magnesium ions per subunit.</text>
</comment>
<comment type="similarity">
    <text evidence="2 16">Belongs to the DNA polymerase type-Y family.</text>
</comment>
<dbReference type="Gene3D" id="3.30.1490.100">
    <property type="entry name" value="DNA polymerase, Y-family, little finger domain"/>
    <property type="match status" value="1"/>
</dbReference>
<keyword evidence="14 16" id="KW-0234">DNA repair</keyword>
<dbReference type="InterPro" id="IPR050116">
    <property type="entry name" value="DNA_polymerase-Y"/>
</dbReference>
<comment type="subcellular location">
    <subcellularLocation>
        <location evidence="1 16">Cytoplasm</location>
    </subcellularLocation>
</comment>
<evidence type="ECO:0000256" key="2">
    <source>
        <dbReference type="ARBA" id="ARBA00010945"/>
    </source>
</evidence>
<evidence type="ECO:0000256" key="4">
    <source>
        <dbReference type="ARBA" id="ARBA00022457"/>
    </source>
</evidence>
<evidence type="ECO:0000256" key="11">
    <source>
        <dbReference type="ARBA" id="ARBA00022842"/>
    </source>
</evidence>
<dbReference type="Pfam" id="PF00817">
    <property type="entry name" value="IMS"/>
    <property type="match status" value="1"/>
</dbReference>
<name>A0A2T4DVC0_9BACT</name>
<dbReference type="PANTHER" id="PTHR11076:SF33">
    <property type="entry name" value="DNA POLYMERASE KAPPA"/>
    <property type="match status" value="1"/>
</dbReference>
<dbReference type="GO" id="GO:0003684">
    <property type="term" value="F:damaged DNA binding"/>
    <property type="evidence" value="ECO:0007669"/>
    <property type="project" value="InterPro"/>
</dbReference>
<evidence type="ECO:0000313" key="19">
    <source>
        <dbReference type="Proteomes" id="UP000240608"/>
    </source>
</evidence>
<evidence type="ECO:0000256" key="15">
    <source>
        <dbReference type="ARBA" id="ARBA00049244"/>
    </source>
</evidence>
<evidence type="ECO:0000256" key="13">
    <source>
        <dbReference type="ARBA" id="ARBA00023125"/>
    </source>
</evidence>
<dbReference type="EC" id="2.7.7.7" evidence="16"/>
<keyword evidence="8 16" id="KW-0235">DNA replication</keyword>
<feature type="site" description="Substrate discrimination" evidence="16">
    <location>
        <position position="18"/>
    </location>
</feature>
<feature type="active site" evidence="16">
    <location>
        <position position="108"/>
    </location>
</feature>
<keyword evidence="6 16" id="KW-0808">Transferase</keyword>
<keyword evidence="5 16" id="KW-0963">Cytoplasm</keyword>
<dbReference type="NCBIfam" id="NF010731">
    <property type="entry name" value="PRK14133.1"/>
    <property type="match status" value="1"/>
</dbReference>
<dbReference type="Gene3D" id="3.30.70.270">
    <property type="match status" value="1"/>
</dbReference>
<dbReference type="FunFam" id="3.30.1490.100:FF:000004">
    <property type="entry name" value="DNA polymerase IV"/>
    <property type="match status" value="1"/>
</dbReference>
<dbReference type="InterPro" id="IPR043502">
    <property type="entry name" value="DNA/RNA_pol_sf"/>
</dbReference>
<dbReference type="FunFam" id="1.10.150.20:FF:000019">
    <property type="entry name" value="DNA polymerase IV"/>
    <property type="match status" value="1"/>
</dbReference>
<comment type="subunit">
    <text evidence="3 16">Monomer.</text>
</comment>
<dbReference type="InterPro" id="IPR017961">
    <property type="entry name" value="DNA_pol_Y-fam_little_finger"/>
</dbReference>
<accession>A0A2T4DVC0</accession>
<dbReference type="AlphaFoldDB" id="A0A2T4DVC0"/>
<evidence type="ECO:0000256" key="10">
    <source>
        <dbReference type="ARBA" id="ARBA00022763"/>
    </source>
</evidence>
<dbReference type="GO" id="GO:0009432">
    <property type="term" value="P:SOS response"/>
    <property type="evidence" value="ECO:0007669"/>
    <property type="project" value="TreeGrafter"/>
</dbReference>
<evidence type="ECO:0000256" key="5">
    <source>
        <dbReference type="ARBA" id="ARBA00022490"/>
    </source>
</evidence>
<dbReference type="SUPFAM" id="SSF100879">
    <property type="entry name" value="Lesion bypass DNA polymerase (Y-family), little finger domain"/>
    <property type="match status" value="1"/>
</dbReference>
<organism evidence="18 19">
    <name type="scientific">Marivirga lumbricoides</name>
    <dbReference type="NCBI Taxonomy" id="1046115"/>
    <lineage>
        <taxon>Bacteria</taxon>
        <taxon>Pseudomonadati</taxon>
        <taxon>Bacteroidota</taxon>
        <taxon>Cytophagia</taxon>
        <taxon>Cytophagales</taxon>
        <taxon>Marivirgaceae</taxon>
        <taxon>Marivirga</taxon>
    </lineage>
</organism>
<feature type="binding site" evidence="16">
    <location>
        <position position="107"/>
    </location>
    <ligand>
        <name>Mg(2+)</name>
        <dbReference type="ChEBI" id="CHEBI:18420"/>
    </ligand>
</feature>
<dbReference type="InterPro" id="IPR024728">
    <property type="entry name" value="PolY_HhH_motif"/>
</dbReference>
<dbReference type="EMBL" id="PYVU01000006">
    <property type="protein sequence ID" value="PTB97753.1"/>
    <property type="molecule type" value="Genomic_DNA"/>
</dbReference>
<evidence type="ECO:0000256" key="3">
    <source>
        <dbReference type="ARBA" id="ARBA00011245"/>
    </source>
</evidence>
<evidence type="ECO:0000259" key="17">
    <source>
        <dbReference type="PROSITE" id="PS50173"/>
    </source>
</evidence>
<evidence type="ECO:0000256" key="16">
    <source>
        <dbReference type="HAMAP-Rule" id="MF_01113"/>
    </source>
</evidence>
<comment type="caution">
    <text evidence="18">The sequence shown here is derived from an EMBL/GenBank/DDBJ whole genome shotgun (WGS) entry which is preliminary data.</text>
</comment>
<comment type="catalytic activity">
    <reaction evidence="15 16">
        <text>DNA(n) + a 2'-deoxyribonucleoside 5'-triphosphate = DNA(n+1) + diphosphate</text>
        <dbReference type="Rhea" id="RHEA:22508"/>
        <dbReference type="Rhea" id="RHEA-COMP:17339"/>
        <dbReference type="Rhea" id="RHEA-COMP:17340"/>
        <dbReference type="ChEBI" id="CHEBI:33019"/>
        <dbReference type="ChEBI" id="CHEBI:61560"/>
        <dbReference type="ChEBI" id="CHEBI:173112"/>
        <dbReference type="EC" id="2.7.7.7"/>
    </reaction>
</comment>
<dbReference type="GO" id="GO:0003887">
    <property type="term" value="F:DNA-directed DNA polymerase activity"/>
    <property type="evidence" value="ECO:0007669"/>
    <property type="project" value="UniProtKB-UniRule"/>
</dbReference>
<evidence type="ECO:0000313" key="18">
    <source>
        <dbReference type="EMBL" id="PTB97753.1"/>
    </source>
</evidence>
<dbReference type="GO" id="GO:0042276">
    <property type="term" value="P:error-prone translesion synthesis"/>
    <property type="evidence" value="ECO:0007669"/>
    <property type="project" value="TreeGrafter"/>
</dbReference>
<dbReference type="Pfam" id="PF11799">
    <property type="entry name" value="IMS_C"/>
    <property type="match status" value="1"/>
</dbReference>
<dbReference type="PROSITE" id="PS50173">
    <property type="entry name" value="UMUC"/>
    <property type="match status" value="1"/>
</dbReference>
<evidence type="ECO:0000256" key="9">
    <source>
        <dbReference type="ARBA" id="ARBA00022723"/>
    </source>
</evidence>
<dbReference type="GO" id="GO:0005829">
    <property type="term" value="C:cytosol"/>
    <property type="evidence" value="ECO:0007669"/>
    <property type="project" value="TreeGrafter"/>
</dbReference>
<sequence length="359" mass="40768">MDNPTLRKIIHVDMDAFFASVEQMDHPELRGKPVAVGGNKERGVVAAASYEARKFGVFSAMPSKIAASKCKDLIFVKARFERYKELSYQIREIFFSHTDLVEPLSLDEAYLDVTQNKKGIETATEIANDIKETIKREIGLTASAGISINKFLAKIASDYRKPDGLFIIKPHQVERFIEELPVKKFFGVGKVTAEKMHKMGIFHGRDLKAKSLAEMISYFGKSGKYYYEISRGIDNRAVNPNRIRKSVGAENTFSESVFTKDEIIDKLLPIAHTCWTRYDNSNAKAHTVNIKVKFDDFTQITRSKTLTLAVETEQVFWDTILQLVDDLIVLQKIRLLGCSLSNFEFEESKIEVKQLTLGF</sequence>
<keyword evidence="4 16" id="KW-0515">Mutator protein</keyword>
<feature type="domain" description="UmuC" evidence="17">
    <location>
        <begin position="9"/>
        <end position="189"/>
    </location>
</feature>
<protein>
    <recommendedName>
        <fullName evidence="16">DNA polymerase IV</fullName>
        <shortName evidence="16">Pol IV</shortName>
        <ecNumber evidence="16">2.7.7.7</ecNumber>
    </recommendedName>
</protein>
<dbReference type="Gene3D" id="3.40.1170.60">
    <property type="match status" value="1"/>
</dbReference>
<proteinExistence type="inferred from homology"/>
<dbReference type="InterPro" id="IPR022880">
    <property type="entry name" value="DNApol_IV"/>
</dbReference>
<reference evidence="18 19" key="1">
    <citation type="submission" date="2018-03" db="EMBL/GenBank/DDBJ databases">
        <title>Cross-interface Injection: A General Nanoliter Liquid Handling Method Applied to Single Cells Genome Amplification Automated Nanoliter Liquid Handling Applied to Single Cell Multiple Displacement Amplification.</title>
        <authorList>
            <person name="Yun J."/>
            <person name="Xu P."/>
            <person name="Xu J."/>
            <person name="Dai X."/>
            <person name="Wang Y."/>
            <person name="Zheng X."/>
            <person name="Cao C."/>
            <person name="Yi Q."/>
            <person name="Zhu Y."/>
            <person name="Wang L."/>
            <person name="Dong Z."/>
            <person name="Huang Y."/>
            <person name="Huang L."/>
            <person name="Du W."/>
        </authorList>
    </citation>
    <scope>NUCLEOTIDE SEQUENCE [LARGE SCALE GENOMIC DNA]</scope>
    <source>
        <strain evidence="18 19">Z-D1-2</strain>
    </source>
</reference>
<dbReference type="GO" id="GO:0006261">
    <property type="term" value="P:DNA-templated DNA replication"/>
    <property type="evidence" value="ECO:0007669"/>
    <property type="project" value="UniProtKB-UniRule"/>
</dbReference>
<evidence type="ECO:0000256" key="6">
    <source>
        <dbReference type="ARBA" id="ARBA00022679"/>
    </source>
</evidence>
<dbReference type="CDD" id="cd03586">
    <property type="entry name" value="PolY_Pol_IV_kappa"/>
    <property type="match status" value="1"/>
</dbReference>
<dbReference type="Gene3D" id="1.10.150.20">
    <property type="entry name" value="5' to 3' exonuclease, C-terminal subdomain"/>
    <property type="match status" value="1"/>
</dbReference>
<dbReference type="GO" id="GO:0006281">
    <property type="term" value="P:DNA repair"/>
    <property type="evidence" value="ECO:0007669"/>
    <property type="project" value="UniProtKB-UniRule"/>
</dbReference>